<protein>
    <submittedName>
        <fullName evidence="1">Uncharacterized protein</fullName>
    </submittedName>
</protein>
<dbReference type="AlphaFoldDB" id="A0A2H3E277"/>
<dbReference type="Proteomes" id="UP000217790">
    <property type="component" value="Unassembled WGS sequence"/>
</dbReference>
<name>A0A2H3E277_ARMGA</name>
<proteinExistence type="predicted"/>
<evidence type="ECO:0000313" key="1">
    <source>
        <dbReference type="EMBL" id="PBK97802.1"/>
    </source>
</evidence>
<gene>
    <name evidence="1" type="ORF">ARMGADRAFT_1162616</name>
</gene>
<organism evidence="1 2">
    <name type="scientific">Armillaria gallica</name>
    <name type="common">Bulbous honey fungus</name>
    <name type="synonym">Armillaria bulbosa</name>
    <dbReference type="NCBI Taxonomy" id="47427"/>
    <lineage>
        <taxon>Eukaryota</taxon>
        <taxon>Fungi</taxon>
        <taxon>Dikarya</taxon>
        <taxon>Basidiomycota</taxon>
        <taxon>Agaricomycotina</taxon>
        <taxon>Agaricomycetes</taxon>
        <taxon>Agaricomycetidae</taxon>
        <taxon>Agaricales</taxon>
        <taxon>Marasmiineae</taxon>
        <taxon>Physalacriaceae</taxon>
        <taxon>Armillaria</taxon>
    </lineage>
</organism>
<dbReference type="EMBL" id="KZ293649">
    <property type="protein sequence ID" value="PBK97802.1"/>
    <property type="molecule type" value="Genomic_DNA"/>
</dbReference>
<dbReference type="OrthoDB" id="4202165at2759"/>
<keyword evidence="2" id="KW-1185">Reference proteome</keyword>
<accession>A0A2H3E277</accession>
<reference evidence="2" key="1">
    <citation type="journal article" date="2017" name="Nat. Ecol. Evol.">
        <title>Genome expansion and lineage-specific genetic innovations in the forest pathogenic fungi Armillaria.</title>
        <authorList>
            <person name="Sipos G."/>
            <person name="Prasanna A.N."/>
            <person name="Walter M.C."/>
            <person name="O'Connor E."/>
            <person name="Balint B."/>
            <person name="Krizsan K."/>
            <person name="Kiss B."/>
            <person name="Hess J."/>
            <person name="Varga T."/>
            <person name="Slot J."/>
            <person name="Riley R."/>
            <person name="Boka B."/>
            <person name="Rigling D."/>
            <person name="Barry K."/>
            <person name="Lee J."/>
            <person name="Mihaltcheva S."/>
            <person name="LaButti K."/>
            <person name="Lipzen A."/>
            <person name="Waldron R."/>
            <person name="Moloney N.M."/>
            <person name="Sperisen C."/>
            <person name="Kredics L."/>
            <person name="Vagvoelgyi C."/>
            <person name="Patrignani A."/>
            <person name="Fitzpatrick D."/>
            <person name="Nagy I."/>
            <person name="Doyle S."/>
            <person name="Anderson J.B."/>
            <person name="Grigoriev I.V."/>
            <person name="Gueldener U."/>
            <person name="Muensterkoetter M."/>
            <person name="Nagy L.G."/>
        </authorList>
    </citation>
    <scope>NUCLEOTIDE SEQUENCE [LARGE SCALE GENOMIC DNA]</scope>
    <source>
        <strain evidence="2">Ar21-2</strain>
    </source>
</reference>
<dbReference type="OMA" id="TLVEWET"/>
<evidence type="ECO:0000313" key="2">
    <source>
        <dbReference type="Proteomes" id="UP000217790"/>
    </source>
</evidence>
<dbReference type="InParanoid" id="A0A2H3E277"/>
<sequence>MSLQPSHISLPNNIISLNPPVKSQQEETSIFALPPERVVDLALLVLNENAGIILTEWRTLLYKRMNVPLVPCHFSYIVPDDKLHQASEILTSLGLPLSLPDPLYVSTGGDLYSKALLHRITQSANLGPARFILLYPSSFCPFSPSELESVNQPLFGLDKFSVPVNVPTVSATYASIVRTAAAYKRSDPARKTLLSELAQLALYNLYDGDYGKGGEVEDEDEDDDDEREIQQAVAVVRGWTWNAGEEWIGDALAEVVATSAYSNLPWMGC</sequence>